<dbReference type="eggNOG" id="COG1028">
    <property type="taxonomic scope" value="Bacteria"/>
</dbReference>
<dbReference type="InterPro" id="IPR036291">
    <property type="entry name" value="NAD(P)-bd_dom_sf"/>
</dbReference>
<proteinExistence type="inferred from homology"/>
<dbReference type="FunFam" id="3.40.50.720:FF:000084">
    <property type="entry name" value="Short-chain dehydrogenase reductase"/>
    <property type="match status" value="1"/>
</dbReference>
<dbReference type="GO" id="GO:0030497">
    <property type="term" value="P:fatty acid elongation"/>
    <property type="evidence" value="ECO:0007669"/>
    <property type="project" value="TreeGrafter"/>
</dbReference>
<dbReference type="KEGG" id="cli:Clim_1887"/>
<dbReference type="PRINTS" id="PR00080">
    <property type="entry name" value="SDRFAMILY"/>
</dbReference>
<name>B3EF60_CHLL2</name>
<dbReference type="PANTHER" id="PTHR42760">
    <property type="entry name" value="SHORT-CHAIN DEHYDROGENASES/REDUCTASES FAMILY MEMBER"/>
    <property type="match status" value="1"/>
</dbReference>
<protein>
    <submittedName>
        <fullName evidence="2">Short-chain dehydrogenase/reductase SDR</fullName>
    </submittedName>
</protein>
<sequence length="250" mass="27789">MKIDFTNKTALITGATRGIGKSVADCMRKEGANLILTGTIKEEVDELNKQMVEKGVNNVIYYQADFADSKSMDLFLARLREYEKIDICINNAGVNYVNEFIHVKDDEFIRILDVNLKAPYKILKVVAPKMISNQYGKIVNIASIWSVVTRHGRSMYTASKNALVGLTKTLSIEWASKNVLVNAVSPGFTATELTNATNSIEELDKIKNIIPMRRMAEPIEIANVIAFLSSELNTYITGQNIIVDGGYTNV</sequence>
<dbReference type="HOGENOM" id="CLU_010194_1_1_10"/>
<dbReference type="PANTHER" id="PTHR42760:SF40">
    <property type="entry name" value="3-OXOACYL-[ACYL-CARRIER-PROTEIN] REDUCTASE, CHLOROPLASTIC"/>
    <property type="match status" value="1"/>
</dbReference>
<dbReference type="InterPro" id="IPR002347">
    <property type="entry name" value="SDR_fam"/>
</dbReference>
<dbReference type="RefSeq" id="WP_012466795.1">
    <property type="nucleotide sequence ID" value="NC_010803.1"/>
</dbReference>
<evidence type="ECO:0000256" key="1">
    <source>
        <dbReference type="ARBA" id="ARBA00006484"/>
    </source>
</evidence>
<dbReference type="AlphaFoldDB" id="B3EF60"/>
<dbReference type="EMBL" id="CP001097">
    <property type="protein sequence ID" value="ACD90922.1"/>
    <property type="molecule type" value="Genomic_DNA"/>
</dbReference>
<evidence type="ECO:0000313" key="3">
    <source>
        <dbReference type="Proteomes" id="UP000008841"/>
    </source>
</evidence>
<comment type="similarity">
    <text evidence="1">Belongs to the short-chain dehydrogenases/reductases (SDR) family.</text>
</comment>
<dbReference type="Proteomes" id="UP000008841">
    <property type="component" value="Chromosome"/>
</dbReference>
<organism evidence="2 3">
    <name type="scientific">Chlorobium limicola (strain DSM 245 / NBRC 103803 / 6330)</name>
    <dbReference type="NCBI Taxonomy" id="290315"/>
    <lineage>
        <taxon>Bacteria</taxon>
        <taxon>Pseudomonadati</taxon>
        <taxon>Chlorobiota</taxon>
        <taxon>Chlorobiia</taxon>
        <taxon>Chlorobiales</taxon>
        <taxon>Chlorobiaceae</taxon>
        <taxon>Chlorobium/Pelodictyon group</taxon>
        <taxon>Chlorobium</taxon>
    </lineage>
</organism>
<dbReference type="STRING" id="290315.Clim_1887"/>
<dbReference type="Pfam" id="PF13561">
    <property type="entry name" value="adh_short_C2"/>
    <property type="match status" value="1"/>
</dbReference>
<accession>B3EF60</accession>
<dbReference type="OrthoDB" id="9788235at2"/>
<dbReference type="CDD" id="cd05233">
    <property type="entry name" value="SDR_c"/>
    <property type="match status" value="1"/>
</dbReference>
<dbReference type="InterPro" id="IPR020904">
    <property type="entry name" value="Sc_DH/Rdtase_CS"/>
</dbReference>
<evidence type="ECO:0000313" key="2">
    <source>
        <dbReference type="EMBL" id="ACD90922.1"/>
    </source>
</evidence>
<dbReference type="GO" id="GO:0016616">
    <property type="term" value="F:oxidoreductase activity, acting on the CH-OH group of donors, NAD or NADP as acceptor"/>
    <property type="evidence" value="ECO:0007669"/>
    <property type="project" value="TreeGrafter"/>
</dbReference>
<dbReference type="Gene3D" id="3.40.50.720">
    <property type="entry name" value="NAD(P)-binding Rossmann-like Domain"/>
    <property type="match status" value="1"/>
</dbReference>
<gene>
    <name evidence="2" type="ordered locus">Clim_1887</name>
</gene>
<dbReference type="PRINTS" id="PR00081">
    <property type="entry name" value="GDHRDH"/>
</dbReference>
<dbReference type="SUPFAM" id="SSF51735">
    <property type="entry name" value="NAD(P)-binding Rossmann-fold domains"/>
    <property type="match status" value="1"/>
</dbReference>
<reference evidence="2 3" key="1">
    <citation type="submission" date="2008-05" db="EMBL/GenBank/DDBJ databases">
        <title>Complete sequence of Chlorobium limicola DSM 245.</title>
        <authorList>
            <consortium name="US DOE Joint Genome Institute"/>
            <person name="Lucas S."/>
            <person name="Copeland A."/>
            <person name="Lapidus A."/>
            <person name="Glavina del Rio T."/>
            <person name="Dalin E."/>
            <person name="Tice H."/>
            <person name="Bruce D."/>
            <person name="Goodwin L."/>
            <person name="Pitluck S."/>
            <person name="Schmutz J."/>
            <person name="Larimer F."/>
            <person name="Land M."/>
            <person name="Hauser L."/>
            <person name="Kyrpides N."/>
            <person name="Ovchinnikova G."/>
            <person name="Zhao F."/>
            <person name="Li T."/>
            <person name="Liu Z."/>
            <person name="Overmann J."/>
            <person name="Bryant D.A."/>
            <person name="Richardson P."/>
        </authorList>
    </citation>
    <scope>NUCLEOTIDE SEQUENCE [LARGE SCALE GENOMIC DNA]</scope>
    <source>
        <strain evidence="3">DSM 245 / NBRC 103803 / 6330</strain>
    </source>
</reference>
<dbReference type="PROSITE" id="PS00061">
    <property type="entry name" value="ADH_SHORT"/>
    <property type="match status" value="1"/>
</dbReference>